<dbReference type="OMA" id="KCGVAVH"/>
<dbReference type="Pfam" id="PF13832">
    <property type="entry name" value="zf-HC5HC2H_2"/>
    <property type="match status" value="1"/>
</dbReference>
<dbReference type="EMBL" id="GL379825">
    <property type="protein sequence ID" value="EGT49125.1"/>
    <property type="molecule type" value="Genomic_DNA"/>
</dbReference>
<reference evidence="9" key="1">
    <citation type="submission" date="2011-07" db="EMBL/GenBank/DDBJ databases">
        <authorList>
            <consortium name="Caenorhabditis brenneri Sequencing and Analysis Consortium"/>
            <person name="Wilson R.K."/>
        </authorList>
    </citation>
    <scope>NUCLEOTIDE SEQUENCE [LARGE SCALE GENOMIC DNA]</scope>
    <source>
        <strain evidence="9">PB2801</strain>
    </source>
</reference>
<dbReference type="PANTHER" id="PTHR13793">
    <property type="entry name" value="PHD FINGER PROTEINS"/>
    <property type="match status" value="1"/>
</dbReference>
<feature type="compositionally biased region" description="Acidic residues" evidence="5">
    <location>
        <begin position="60"/>
        <end position="90"/>
    </location>
</feature>
<dbReference type="Pfam" id="PF00628">
    <property type="entry name" value="PHD"/>
    <property type="match status" value="1"/>
</dbReference>
<dbReference type="InterPro" id="IPR050701">
    <property type="entry name" value="Histone_Mod_Regulator"/>
</dbReference>
<evidence type="ECO:0000259" key="7">
    <source>
        <dbReference type="PROSITE" id="PS51805"/>
    </source>
</evidence>
<dbReference type="SUPFAM" id="SSF57903">
    <property type="entry name" value="FYVE/PHD zinc finger"/>
    <property type="match status" value="2"/>
</dbReference>
<feature type="region of interest" description="Disordered" evidence="5">
    <location>
        <begin position="566"/>
        <end position="596"/>
    </location>
</feature>
<gene>
    <name evidence="8" type="ORF">CAEBREN_20907</name>
</gene>
<feature type="region of interest" description="Disordered" evidence="5">
    <location>
        <begin position="1"/>
        <end position="97"/>
    </location>
</feature>
<dbReference type="HOGENOM" id="CLU_006506_2_0_1"/>
<evidence type="ECO:0000259" key="6">
    <source>
        <dbReference type="PROSITE" id="PS50016"/>
    </source>
</evidence>
<dbReference type="Gene3D" id="2.30.30.1150">
    <property type="match status" value="1"/>
</dbReference>
<dbReference type="Pfam" id="PF13831">
    <property type="entry name" value="PHD_2"/>
    <property type="match status" value="1"/>
</dbReference>
<evidence type="ECO:0000313" key="9">
    <source>
        <dbReference type="Proteomes" id="UP000008068"/>
    </source>
</evidence>
<protein>
    <submittedName>
        <fullName evidence="8">Uncharacterized protein</fullName>
    </submittedName>
</protein>
<keyword evidence="3" id="KW-0862">Zinc</keyword>
<dbReference type="GO" id="GO:0008270">
    <property type="term" value="F:zinc ion binding"/>
    <property type="evidence" value="ECO:0007669"/>
    <property type="project" value="UniProtKB-KW"/>
</dbReference>
<dbReference type="Proteomes" id="UP000008068">
    <property type="component" value="Unassembled WGS sequence"/>
</dbReference>
<dbReference type="InParanoid" id="G0N0N7"/>
<dbReference type="FunCoup" id="G0N0N7">
    <property type="interactions" value="3590"/>
</dbReference>
<organism evidence="9">
    <name type="scientific">Caenorhabditis brenneri</name>
    <name type="common">Nematode worm</name>
    <dbReference type="NCBI Taxonomy" id="135651"/>
    <lineage>
        <taxon>Eukaryota</taxon>
        <taxon>Metazoa</taxon>
        <taxon>Ecdysozoa</taxon>
        <taxon>Nematoda</taxon>
        <taxon>Chromadorea</taxon>
        <taxon>Rhabditida</taxon>
        <taxon>Rhabditina</taxon>
        <taxon>Rhabditomorpha</taxon>
        <taxon>Rhabditoidea</taxon>
        <taxon>Rhabditidae</taxon>
        <taxon>Peloderinae</taxon>
        <taxon>Caenorhabditis</taxon>
    </lineage>
</organism>
<dbReference type="InterPro" id="IPR001965">
    <property type="entry name" value="Znf_PHD"/>
</dbReference>
<evidence type="ECO:0000313" key="8">
    <source>
        <dbReference type="EMBL" id="EGT49125.1"/>
    </source>
</evidence>
<feature type="domain" description="PHD-type" evidence="7">
    <location>
        <begin position="161"/>
        <end position="283"/>
    </location>
</feature>
<evidence type="ECO:0000256" key="5">
    <source>
        <dbReference type="SAM" id="MobiDB-lite"/>
    </source>
</evidence>
<keyword evidence="9" id="KW-1185">Reference proteome</keyword>
<dbReference type="Gene3D" id="3.30.40.10">
    <property type="entry name" value="Zinc/RING finger domain, C3HC4 (zinc finger)"/>
    <property type="match status" value="2"/>
</dbReference>
<sequence>MSKATDSSIFGKMTSRPAGKRQIKPTAVLYATLNDNHSSDEEDEDFEVNAVENGIKAESGSDDNSSDSEENSDEEESEDDDEEEKEDVTETDQPRTPPIEKEVITCGVCVNQRNVVAAGDFMQCDKCGIHVHESCYGGVPVEDPEETRWFCEPCQYGLTDPPHCEFCPSRFGAFKRSDIHGRWSHAICALFTHGVSYAQEQTYSGVSWENLENNSFGRRVCTACSDKIEARFGVASRCESGMCKEYMHVTCAQKLGLLVDETDDNDALEAIAVPRYFFCKKHSNQDNLKPFQRRFEQWEKSEGRRITMHRRRQPLEKEEEALRVQMRNALEELLEKETENKQKGVVSGGEKPKQARLLNSSAEFFDRFETKAEDSGLTKREFRDPFYNIKLTNTSHVPIGFSKEYIDFMQIRDSQIIPEEEEKLRKARELLADTKAGQEKKAASKHLSDKFAANEEIIDQKLESLKKLHSLLAELGDGGILTEFNNRQSAERSRGSPTVSVVKKEKENYCCVVCKKSTEQHKQTQCDQCNKSYHIGCLSPPLTKLPKRNNFGWICHECNESSDSEEEIAMETEEASTSRSVRSRRPPARLSAFLNH</sequence>
<dbReference type="GO" id="GO:0006357">
    <property type="term" value="P:regulation of transcription by RNA polymerase II"/>
    <property type="evidence" value="ECO:0007669"/>
    <property type="project" value="TreeGrafter"/>
</dbReference>
<proteinExistence type="predicted"/>
<accession>G0N0N7</accession>
<dbReference type="STRING" id="135651.G0N0N7"/>
<keyword evidence="2 4" id="KW-0863">Zinc-finger</keyword>
<evidence type="ECO:0000256" key="1">
    <source>
        <dbReference type="ARBA" id="ARBA00022723"/>
    </source>
</evidence>
<dbReference type="OrthoDB" id="336088at2759"/>
<evidence type="ECO:0000256" key="2">
    <source>
        <dbReference type="ARBA" id="ARBA00022771"/>
    </source>
</evidence>
<dbReference type="InterPro" id="IPR011011">
    <property type="entry name" value="Znf_FYVE_PHD"/>
</dbReference>
<dbReference type="InterPro" id="IPR013083">
    <property type="entry name" value="Znf_RING/FYVE/PHD"/>
</dbReference>
<evidence type="ECO:0000256" key="4">
    <source>
        <dbReference type="PROSITE-ProRule" id="PRU00146"/>
    </source>
</evidence>
<evidence type="ECO:0000256" key="3">
    <source>
        <dbReference type="ARBA" id="ARBA00022833"/>
    </source>
</evidence>
<name>G0N0N7_CAEBE</name>
<dbReference type="PROSITE" id="PS51805">
    <property type="entry name" value="EPHD"/>
    <property type="match status" value="1"/>
</dbReference>
<dbReference type="PANTHER" id="PTHR13793:SF158">
    <property type="entry name" value="PHD-TYPE DOMAIN-CONTAINING PROTEIN"/>
    <property type="match status" value="1"/>
</dbReference>
<dbReference type="PROSITE" id="PS01359">
    <property type="entry name" value="ZF_PHD_1"/>
    <property type="match status" value="1"/>
</dbReference>
<dbReference type="InterPro" id="IPR019787">
    <property type="entry name" value="Znf_PHD-finger"/>
</dbReference>
<feature type="domain" description="PHD-type" evidence="6">
    <location>
        <begin position="508"/>
        <end position="561"/>
    </location>
</feature>
<dbReference type="PROSITE" id="PS50016">
    <property type="entry name" value="ZF_PHD_2"/>
    <property type="match status" value="2"/>
</dbReference>
<dbReference type="AlphaFoldDB" id="G0N0N7"/>
<feature type="domain" description="PHD-type" evidence="6">
    <location>
        <begin position="103"/>
        <end position="157"/>
    </location>
</feature>
<dbReference type="InterPro" id="IPR019786">
    <property type="entry name" value="Zinc_finger_PHD-type_CS"/>
</dbReference>
<dbReference type="InterPro" id="IPR034732">
    <property type="entry name" value="EPHD"/>
</dbReference>
<dbReference type="eggNOG" id="KOG0957">
    <property type="taxonomic scope" value="Eukaryota"/>
</dbReference>
<keyword evidence="1" id="KW-0479">Metal-binding</keyword>
<dbReference type="SMART" id="SM00249">
    <property type="entry name" value="PHD"/>
    <property type="match status" value="3"/>
</dbReference>